<dbReference type="EMBL" id="WVTA01000002">
    <property type="protein sequence ID" value="KAK3215495.1"/>
    <property type="molecule type" value="Genomic_DNA"/>
</dbReference>
<proteinExistence type="predicted"/>
<accession>A0AAN6RJD7</accession>
<gene>
    <name evidence="1" type="ORF">GRF29_8g179828</name>
</gene>
<reference evidence="1 2" key="1">
    <citation type="submission" date="2021-02" db="EMBL/GenBank/DDBJ databases">
        <title>Genome assembly of Pseudopithomyces chartarum.</title>
        <authorList>
            <person name="Jauregui R."/>
            <person name="Singh J."/>
            <person name="Voisey C."/>
        </authorList>
    </citation>
    <scope>NUCLEOTIDE SEQUENCE [LARGE SCALE GENOMIC DNA]</scope>
    <source>
        <strain evidence="1 2">AGR01</strain>
    </source>
</reference>
<keyword evidence="2" id="KW-1185">Reference proteome</keyword>
<sequence length="204" mass="22671">MLGNRAVEQFEQVGAFETAVPAMTVVHSSNTTLERMITERWKHQVLNRLRATQRRKLYVVDDNTKPTVLIAASFDSMVAQADRIAEGAAGDGQPCPFWRLRRADPTLLSPAVSSRENTLFACTQDGLSRCMERQKRDLTMRPMHAEKESQALFGFFVGPTQLPILTPGRSYAASLVIVTAEIIVIDTAIVASEKAYTLHPKLIL</sequence>
<dbReference type="Proteomes" id="UP001280581">
    <property type="component" value="Unassembled WGS sequence"/>
</dbReference>
<name>A0AAN6RJD7_9PLEO</name>
<evidence type="ECO:0000313" key="2">
    <source>
        <dbReference type="Proteomes" id="UP001280581"/>
    </source>
</evidence>
<comment type="caution">
    <text evidence="1">The sequence shown here is derived from an EMBL/GenBank/DDBJ whole genome shotgun (WGS) entry which is preliminary data.</text>
</comment>
<protein>
    <submittedName>
        <fullName evidence="1">Uncharacterized protein</fullName>
    </submittedName>
</protein>
<organism evidence="1 2">
    <name type="scientific">Pseudopithomyces chartarum</name>
    <dbReference type="NCBI Taxonomy" id="1892770"/>
    <lineage>
        <taxon>Eukaryota</taxon>
        <taxon>Fungi</taxon>
        <taxon>Dikarya</taxon>
        <taxon>Ascomycota</taxon>
        <taxon>Pezizomycotina</taxon>
        <taxon>Dothideomycetes</taxon>
        <taxon>Pleosporomycetidae</taxon>
        <taxon>Pleosporales</taxon>
        <taxon>Massarineae</taxon>
        <taxon>Didymosphaeriaceae</taxon>
        <taxon>Pseudopithomyces</taxon>
    </lineage>
</organism>
<dbReference type="AlphaFoldDB" id="A0AAN6RJD7"/>
<evidence type="ECO:0000313" key="1">
    <source>
        <dbReference type="EMBL" id="KAK3215495.1"/>
    </source>
</evidence>